<dbReference type="EMBL" id="CP038804">
    <property type="protein sequence ID" value="UTY34676.1"/>
    <property type="molecule type" value="Genomic_DNA"/>
</dbReference>
<dbReference type="GO" id="GO:0005886">
    <property type="term" value="C:plasma membrane"/>
    <property type="evidence" value="ECO:0007669"/>
    <property type="project" value="InterPro"/>
</dbReference>
<dbReference type="GO" id="GO:0009306">
    <property type="term" value="P:protein secretion"/>
    <property type="evidence" value="ECO:0007669"/>
    <property type="project" value="InterPro"/>
</dbReference>
<sequence length="1507" mass="169460">MENIKKRRIIEIIVFLAIVVSSLIVFYPAAKALEERLVHVRDNLIKSVEEEFEIKITYASISPSFFDRIKIRDVNIYNAATEQKIAHFSLLYLDYRLYSLIKKDFTSALVSLGIYDGVIDFNIEKNKNILKKFDTQEISSSVEKEDQKKVKNTEPDTVDILKIVEENLKNTKTIKPAKIELKNIALNYSNKNSNMNFYTSSGSFALNSDKIDFYINSNIRYNNFVKADLPEFSTAVNINGSVYPATVSASSIINFADIKIGNIYIDKFSIFASYLNKIASITTLQDIQPIDVKGSWNTADNKGNINIECKDLKPLLLISPSEEISLLKELKDAAFTGNFNLSFSAAENFLWDTVFSVKLPKFNISGNRIEESVLSFKIGGDGNLITLQKLQLNNSDINVSAQGSYKIKEIAPDFNFNISKFKLGSGENIAMRLNVFSEQNKIFSNIPYLEIGKAQLKDIACVLEKKTGKTDIYISGKDTKGAFSLDGTWSHPVSDAEKNVKQNMGYLELHGAVDAISIENIYNGVKAVTDVKVPAKEFLEDFISPVQMTSEFYLSSDFKHFSYNIIQTVLASSSKNGFYSLFSLQGNETSFDISNIDILFNKINLRGNVSSSFENEGMVFDSLLTLNDISYKVSGLMTDEVISVYGDYGLNVNVLKDLHKNIKGTIQVKELPVPFINSIFSADTAFEYKNQKDWMITCNYAKLEYLEPDITKTDDTLEFYTEGYVKPDEAFFHDVKAGIKNKQLEGTAAFNVLPVSDEKINQYAVNLSLTDKNKTESLIFNSSFTFSDKVYFDGTCKIKDISLNRFLKTQKGENKADAEFIFLGNQEALSIKTDLKKISFNLNGQNLEGMASAFIDNNKISLYDSSLKWGIHNINKIEASISPSEQKGFLSFLYEADLKEQNNNENLDTKASFYFDFMSNADKNNENKNTIEKTLSMTSHFNIDMKISDWILAGKKGDSDIKASLVKEPNIIALYAGNNDEIYGFKTDDGIVSLHIDESFPFHLNIDGMFTENDINLAVTNIGIDLAPVIDIIPNNDIIKFSAGKLTGSLQISGTQKDPLFYGELKGEKLFCTSPNYSPDTYGPVEVPIHIDGTNMSIPYTVLHGKIGSLWGEAKSEFIGWVPYYTTVNCGILENTQALIRTKNIAFHADGRAEGKIKLEINPETIALTGDAYFDKGYFSVPFADLQKQKEISLQTQNKIVFYMNLNLNLGKKSEFRFPSTELPILRALAYTENEPFNLNLDTGTEKFEMSGSAKIRTGEIFYIKRNFYIKEGEIKILTTPFQQIEPMITVRAEIKDKMADGQPLTINLAAKDQPLDIERFRPVISTSPPMAMSDSDTMNLMGQVALGDLKSGNILKETLRNTSDILANMGIMRGIEQEARDLLHVDVFSVRSLLIQNVILENLFRTSKDKPLTIGNYFDNTSVYIGKYFGSAIYADAMLHLSYYDPLSTNTDAVRKPVYGNLLFQPEIGFEMNTPFVMLRWHITPSRPDSLFVSDTGLTLSWKFSY</sequence>
<dbReference type="Proteomes" id="UP001058682">
    <property type="component" value="Chromosome"/>
</dbReference>
<keyword evidence="2 5" id="KW-0812">Transmembrane</keyword>
<feature type="transmembrane region" description="Helical" evidence="5">
    <location>
        <begin position="12"/>
        <end position="30"/>
    </location>
</feature>
<keyword evidence="4 5" id="KW-0472">Membrane</keyword>
<name>A0AAE9MXU3_9SPIR</name>
<dbReference type="RefSeq" id="WP_255817921.1">
    <property type="nucleotide sequence ID" value="NZ_CP038804.1"/>
</dbReference>
<evidence type="ECO:0000256" key="3">
    <source>
        <dbReference type="ARBA" id="ARBA00022989"/>
    </source>
</evidence>
<reference evidence="7" key="1">
    <citation type="submission" date="2019-04" db="EMBL/GenBank/DDBJ databases">
        <title>Whole genome sequencing of oral phylogroup 2 treponemes.</title>
        <authorList>
            <person name="Chan Y."/>
            <person name="Zeng H.H."/>
            <person name="Yu X.L."/>
            <person name="Leung W.K."/>
            <person name="Watt R.M."/>
        </authorList>
    </citation>
    <scope>NUCLEOTIDE SEQUENCE</scope>
    <source>
        <strain evidence="7">OMZ 835</strain>
    </source>
</reference>
<evidence type="ECO:0000313" key="7">
    <source>
        <dbReference type="EMBL" id="UTY34676.1"/>
    </source>
</evidence>
<accession>A0AAE9MXU3</accession>
<organism evidence="7 8">
    <name type="scientific">Treponema putidum</name>
    <dbReference type="NCBI Taxonomy" id="221027"/>
    <lineage>
        <taxon>Bacteria</taxon>
        <taxon>Pseudomonadati</taxon>
        <taxon>Spirochaetota</taxon>
        <taxon>Spirochaetia</taxon>
        <taxon>Spirochaetales</taxon>
        <taxon>Treponemataceae</taxon>
        <taxon>Treponema</taxon>
    </lineage>
</organism>
<dbReference type="InterPro" id="IPR007452">
    <property type="entry name" value="TamB_C"/>
</dbReference>
<proteinExistence type="predicted"/>
<evidence type="ECO:0000256" key="5">
    <source>
        <dbReference type="SAM" id="Phobius"/>
    </source>
</evidence>
<gene>
    <name evidence="7" type="ORF">E4N74_12205</name>
</gene>
<protein>
    <recommendedName>
        <fullName evidence="6">Translocation and assembly module TamB C-terminal domain-containing protein</fullName>
    </recommendedName>
</protein>
<evidence type="ECO:0000256" key="4">
    <source>
        <dbReference type="ARBA" id="ARBA00023136"/>
    </source>
</evidence>
<evidence type="ECO:0000256" key="2">
    <source>
        <dbReference type="ARBA" id="ARBA00022692"/>
    </source>
</evidence>
<evidence type="ECO:0000313" key="8">
    <source>
        <dbReference type="Proteomes" id="UP001058682"/>
    </source>
</evidence>
<evidence type="ECO:0000256" key="1">
    <source>
        <dbReference type="ARBA" id="ARBA00004167"/>
    </source>
</evidence>
<feature type="domain" description="Translocation and assembly module TamB C-terminal" evidence="6">
    <location>
        <begin position="1149"/>
        <end position="1391"/>
    </location>
</feature>
<evidence type="ECO:0000259" key="6">
    <source>
        <dbReference type="Pfam" id="PF04357"/>
    </source>
</evidence>
<comment type="subcellular location">
    <subcellularLocation>
        <location evidence="1">Membrane</location>
        <topology evidence="1">Single-pass membrane protein</topology>
    </subcellularLocation>
</comment>
<dbReference type="Pfam" id="PF04357">
    <property type="entry name" value="TamB"/>
    <property type="match status" value="1"/>
</dbReference>
<keyword evidence="3 5" id="KW-1133">Transmembrane helix</keyword>